<keyword evidence="1" id="KW-0812">Transmembrane</keyword>
<comment type="caution">
    <text evidence="2">The sequence shown here is derived from an EMBL/GenBank/DDBJ whole genome shotgun (WGS) entry which is preliminary data.</text>
</comment>
<dbReference type="EMBL" id="JAOB01000083">
    <property type="protein sequence ID" value="EUA12661.1"/>
    <property type="molecule type" value="Genomic_DNA"/>
</dbReference>
<dbReference type="Pfam" id="PF10821">
    <property type="entry name" value="DUF2567"/>
    <property type="match status" value="1"/>
</dbReference>
<keyword evidence="1" id="KW-1133">Transmembrane helix</keyword>
<name>X7Z0S9_MYCXE</name>
<dbReference type="InterPro" id="IPR021213">
    <property type="entry name" value="DUF2567"/>
</dbReference>
<feature type="transmembrane region" description="Helical" evidence="1">
    <location>
        <begin position="20"/>
        <end position="44"/>
    </location>
</feature>
<protein>
    <submittedName>
        <fullName evidence="2">Uncharacterized protein</fullName>
    </submittedName>
</protein>
<gene>
    <name evidence="2" type="ORF">I553_4055</name>
</gene>
<accession>X7Z0S9</accession>
<dbReference type="AlphaFoldDB" id="X7Z0S9"/>
<sequence>MALTHEGERVHDYLGNEADHFFVAAFLMLGLLTVVAVVASVLVLEGGHAAGDGGRAVGRHGAPQRRNPLARCWCVRATASSTSPQRR</sequence>
<keyword evidence="1" id="KW-0472">Membrane</keyword>
<reference evidence="2" key="1">
    <citation type="submission" date="2014-01" db="EMBL/GenBank/DDBJ databases">
        <authorList>
            <person name="Brown-Elliot B."/>
            <person name="Wallace R."/>
            <person name="Lenaerts A."/>
            <person name="Ordway D."/>
            <person name="DeGroote M.A."/>
            <person name="Parker T."/>
            <person name="Sizemore C."/>
            <person name="Tallon L.J."/>
            <person name="Sadzewicz L.K."/>
            <person name="Sengamalay N."/>
            <person name="Fraser C.M."/>
            <person name="Hine E."/>
            <person name="Shefchek K.A."/>
            <person name="Das S.P."/>
            <person name="Tettelin H."/>
        </authorList>
    </citation>
    <scope>NUCLEOTIDE SEQUENCE [LARGE SCALE GENOMIC DNA]</scope>
    <source>
        <strain evidence="2">4042</strain>
    </source>
</reference>
<organism evidence="2">
    <name type="scientific">Mycobacterium xenopi 4042</name>
    <dbReference type="NCBI Taxonomy" id="1299334"/>
    <lineage>
        <taxon>Bacteria</taxon>
        <taxon>Bacillati</taxon>
        <taxon>Actinomycetota</taxon>
        <taxon>Actinomycetes</taxon>
        <taxon>Mycobacteriales</taxon>
        <taxon>Mycobacteriaceae</taxon>
        <taxon>Mycobacterium</taxon>
    </lineage>
</organism>
<evidence type="ECO:0000313" key="2">
    <source>
        <dbReference type="EMBL" id="EUA12661.1"/>
    </source>
</evidence>
<dbReference type="PATRIC" id="fig|1299334.3.peg.9009"/>
<evidence type="ECO:0000256" key="1">
    <source>
        <dbReference type="SAM" id="Phobius"/>
    </source>
</evidence>
<proteinExistence type="predicted"/>